<keyword evidence="2" id="KW-1185">Reference proteome</keyword>
<evidence type="ECO:0000313" key="1">
    <source>
        <dbReference type="EMBL" id="SQD80396.1"/>
    </source>
</evidence>
<proteinExistence type="predicted"/>
<reference evidence="2" key="1">
    <citation type="submission" date="2018-05" db="EMBL/GenBank/DDBJ databases">
        <authorList>
            <person name="Cea G.-C."/>
            <person name="William W."/>
        </authorList>
    </citation>
    <scope>NUCLEOTIDE SEQUENCE [LARGE SCALE GENOMIC DNA]</scope>
    <source>
        <strain evidence="2">DB21MT 5</strain>
    </source>
</reference>
<dbReference type="KEGG" id="mya:MORIYA_3944"/>
<evidence type="ECO:0000313" key="2">
    <source>
        <dbReference type="Proteomes" id="UP000250163"/>
    </source>
</evidence>
<dbReference type="AlphaFoldDB" id="A0A330LVS0"/>
<dbReference type="Proteomes" id="UP000250163">
    <property type="component" value="Chromosome MORIYA"/>
</dbReference>
<accession>A0A330LVS0</accession>
<protein>
    <submittedName>
        <fullName evidence="1">Uncharacterized protein</fullName>
    </submittedName>
</protein>
<dbReference type="EMBL" id="LS483250">
    <property type="protein sequence ID" value="SQD80396.1"/>
    <property type="molecule type" value="Genomic_DNA"/>
</dbReference>
<name>A0A330LVS0_9GAMM</name>
<organism evidence="1 2">
    <name type="scientific">Moritella yayanosii</name>
    <dbReference type="NCBI Taxonomy" id="69539"/>
    <lineage>
        <taxon>Bacteria</taxon>
        <taxon>Pseudomonadati</taxon>
        <taxon>Pseudomonadota</taxon>
        <taxon>Gammaproteobacteria</taxon>
        <taxon>Alteromonadales</taxon>
        <taxon>Moritellaceae</taxon>
        <taxon>Moritella</taxon>
    </lineage>
</organism>
<sequence length="46" mass="4854">MNIELSNLNQIELDVVLDIAGTGLAGMVLAIAPGDMSLQQISQPMK</sequence>
<gene>
    <name evidence="1" type="ORF">MORIYA_3944</name>
</gene>